<accession>A0A1H7YAH1</accession>
<dbReference type="RefSeq" id="WP_093664195.1">
    <property type="nucleotide sequence ID" value="NZ_FOCF01000001.1"/>
</dbReference>
<dbReference type="SUPFAM" id="SSF50156">
    <property type="entry name" value="PDZ domain-like"/>
    <property type="match status" value="1"/>
</dbReference>
<comment type="subcellular location">
    <subcellularLocation>
        <location evidence="1">Cell inner membrane</location>
    </subcellularLocation>
</comment>
<keyword evidence="7 9" id="KW-1133">Transmembrane helix</keyword>
<keyword evidence="6" id="KW-0653">Protein transport</keyword>
<dbReference type="Proteomes" id="UP000199206">
    <property type="component" value="Unassembled WGS sequence"/>
</dbReference>
<dbReference type="AlphaFoldDB" id="A0A1H7YAH1"/>
<name>A0A1H7YAH1_9SPHN</name>
<dbReference type="GO" id="GO:0005886">
    <property type="term" value="C:plasma membrane"/>
    <property type="evidence" value="ECO:0007669"/>
    <property type="project" value="UniProtKB-SubCell"/>
</dbReference>
<dbReference type="Gene3D" id="2.30.42.10">
    <property type="match status" value="1"/>
</dbReference>
<proteinExistence type="predicted"/>
<keyword evidence="4" id="KW-0997">Cell inner membrane</keyword>
<keyword evidence="5 9" id="KW-0812">Transmembrane</keyword>
<dbReference type="Gene3D" id="2.30.30.830">
    <property type="match status" value="1"/>
</dbReference>
<evidence type="ECO:0000313" key="12">
    <source>
        <dbReference type="Proteomes" id="UP000199206"/>
    </source>
</evidence>
<evidence type="ECO:0000313" key="11">
    <source>
        <dbReference type="EMBL" id="SEM42318.1"/>
    </source>
</evidence>
<evidence type="ECO:0000256" key="3">
    <source>
        <dbReference type="ARBA" id="ARBA00022475"/>
    </source>
</evidence>
<dbReference type="GO" id="GO:0015031">
    <property type="term" value="P:protein transport"/>
    <property type="evidence" value="ECO:0007669"/>
    <property type="project" value="UniProtKB-KW"/>
</dbReference>
<dbReference type="InterPro" id="IPR024961">
    <property type="entry name" value="T2SS_GspC_N"/>
</dbReference>
<evidence type="ECO:0000256" key="4">
    <source>
        <dbReference type="ARBA" id="ARBA00022519"/>
    </source>
</evidence>
<keyword evidence="12" id="KW-1185">Reference proteome</keyword>
<evidence type="ECO:0000259" key="10">
    <source>
        <dbReference type="Pfam" id="PF11356"/>
    </source>
</evidence>
<protein>
    <submittedName>
        <fullName evidence="11">General secretion pathway protein C</fullName>
    </submittedName>
</protein>
<evidence type="ECO:0000256" key="6">
    <source>
        <dbReference type="ARBA" id="ARBA00022927"/>
    </source>
</evidence>
<evidence type="ECO:0000256" key="1">
    <source>
        <dbReference type="ARBA" id="ARBA00004533"/>
    </source>
</evidence>
<gene>
    <name evidence="11" type="ORF">SAMN05192583_0146</name>
</gene>
<dbReference type="InterPro" id="IPR036034">
    <property type="entry name" value="PDZ_sf"/>
</dbReference>
<evidence type="ECO:0000256" key="2">
    <source>
        <dbReference type="ARBA" id="ARBA00022448"/>
    </source>
</evidence>
<evidence type="ECO:0000256" key="7">
    <source>
        <dbReference type="ARBA" id="ARBA00022989"/>
    </source>
</evidence>
<sequence length="276" mass="28689">MRLTMDARARRILRRLPRVNLYSVAELALMAAVAVQAARLIWVTLTPVAPVGDWRPIRPTAPSTEILSGFDPFFRLSAGGQPAAVTSLQLTLFGTRVDEAMGRGSAILAGPDGVQKSFSVGEEVSPGVRLKAVAFDHVTIDRGGAAEDLFLDQSGAVTPVTPAASAIGAPSMPTAQPPSLGSSSADRLRSEIGFIPRIDDGRISGLVVRAQGSGALFRQAGLRDGDVVTAIGGRPVTGPQDVDRVGGDLRGAGSIPVTVERGRQTLSLAIPVISTP</sequence>
<evidence type="ECO:0000256" key="9">
    <source>
        <dbReference type="SAM" id="Phobius"/>
    </source>
</evidence>
<evidence type="ECO:0000256" key="5">
    <source>
        <dbReference type="ARBA" id="ARBA00022692"/>
    </source>
</evidence>
<feature type="transmembrane region" description="Helical" evidence="9">
    <location>
        <begin position="21"/>
        <end position="42"/>
    </location>
</feature>
<keyword evidence="3" id="KW-1003">Cell membrane</keyword>
<keyword evidence="8 9" id="KW-0472">Membrane</keyword>
<dbReference type="Pfam" id="PF11356">
    <property type="entry name" value="T2SSC"/>
    <property type="match status" value="1"/>
</dbReference>
<dbReference type="STRING" id="1166340.SAMN05192583_0146"/>
<dbReference type="OrthoDB" id="9812912at2"/>
<reference evidence="12" key="1">
    <citation type="submission" date="2016-10" db="EMBL/GenBank/DDBJ databases">
        <authorList>
            <person name="Varghese N."/>
            <person name="Submissions S."/>
        </authorList>
    </citation>
    <scope>NUCLEOTIDE SEQUENCE [LARGE SCALE GENOMIC DNA]</scope>
    <source>
        <strain evidence="12">S6-262</strain>
    </source>
</reference>
<dbReference type="EMBL" id="FOCF01000001">
    <property type="protein sequence ID" value="SEM42318.1"/>
    <property type="molecule type" value="Genomic_DNA"/>
</dbReference>
<keyword evidence="2" id="KW-0813">Transport</keyword>
<organism evidence="11 12">
    <name type="scientific">Sphingomonas gellani</name>
    <dbReference type="NCBI Taxonomy" id="1166340"/>
    <lineage>
        <taxon>Bacteria</taxon>
        <taxon>Pseudomonadati</taxon>
        <taxon>Pseudomonadota</taxon>
        <taxon>Alphaproteobacteria</taxon>
        <taxon>Sphingomonadales</taxon>
        <taxon>Sphingomonadaceae</taxon>
        <taxon>Sphingomonas</taxon>
    </lineage>
</organism>
<feature type="domain" description="Type II secretion system protein GspC N-terminal" evidence="10">
    <location>
        <begin position="29"/>
        <end position="151"/>
    </location>
</feature>
<evidence type="ECO:0000256" key="8">
    <source>
        <dbReference type="ARBA" id="ARBA00023136"/>
    </source>
</evidence>